<gene>
    <name evidence="6" type="ORF">ENL39_03205</name>
</gene>
<dbReference type="Gene3D" id="1.10.10.10">
    <property type="entry name" value="Winged helix-like DNA-binding domain superfamily/Winged helix DNA-binding domain"/>
    <property type="match status" value="1"/>
</dbReference>
<evidence type="ECO:0000259" key="5">
    <source>
        <dbReference type="PROSITE" id="PS50944"/>
    </source>
</evidence>
<proteinExistence type="inferred from homology"/>
<dbReference type="PROSITE" id="PS50944">
    <property type="entry name" value="HTH_DTXR"/>
    <property type="match status" value="1"/>
</dbReference>
<dbReference type="InterPro" id="IPR022687">
    <property type="entry name" value="HTH_DTXR"/>
</dbReference>
<sequence length="146" mass="16967">MSKKITPSMEAYLETIKKIEEEKKVVRVKGIARRLNVKMPTVTEALRNLSSEGLVKYEKYGHVELTPKGDKIAKEIDFRHRILFSFFTEVLRINADRADEDACKIEHVISDITVERLAKFIQFFKKAKDELDFQSYISEKNQGKAK</sequence>
<dbReference type="SUPFAM" id="SSF46785">
    <property type="entry name" value="Winged helix' DNA-binding domain"/>
    <property type="match status" value="1"/>
</dbReference>
<dbReference type="InterPro" id="IPR022689">
    <property type="entry name" value="Iron_dep_repressor"/>
</dbReference>
<dbReference type="EMBL" id="DRTT01000092">
    <property type="protein sequence ID" value="HHF98478.1"/>
    <property type="molecule type" value="Genomic_DNA"/>
</dbReference>
<dbReference type="AlphaFoldDB" id="A0A7V5HYW0"/>
<reference evidence="6" key="1">
    <citation type="journal article" date="2020" name="mSystems">
        <title>Genome- and Community-Level Interaction Insights into Carbon Utilization and Element Cycling Functions of Hydrothermarchaeota in Hydrothermal Sediment.</title>
        <authorList>
            <person name="Zhou Z."/>
            <person name="Liu Y."/>
            <person name="Xu W."/>
            <person name="Pan J."/>
            <person name="Luo Z.H."/>
            <person name="Li M."/>
        </authorList>
    </citation>
    <scope>NUCLEOTIDE SEQUENCE [LARGE SCALE GENOMIC DNA]</scope>
    <source>
        <strain evidence="6">HyVt-92</strain>
    </source>
</reference>
<dbReference type="GO" id="GO:0003677">
    <property type="term" value="F:DNA binding"/>
    <property type="evidence" value="ECO:0007669"/>
    <property type="project" value="UniProtKB-KW"/>
</dbReference>
<comment type="similarity">
    <text evidence="1">Belongs to the DtxR/MntR family.</text>
</comment>
<dbReference type="InterPro" id="IPR036421">
    <property type="entry name" value="Fe_dep_repressor_sf"/>
</dbReference>
<dbReference type="GO" id="GO:0003700">
    <property type="term" value="F:DNA-binding transcription factor activity"/>
    <property type="evidence" value="ECO:0007669"/>
    <property type="project" value="InterPro"/>
</dbReference>
<dbReference type="Pfam" id="PF02742">
    <property type="entry name" value="Fe_dep_repr_C"/>
    <property type="match status" value="1"/>
</dbReference>
<evidence type="ECO:0000256" key="4">
    <source>
        <dbReference type="ARBA" id="ARBA00023163"/>
    </source>
</evidence>
<dbReference type="Pfam" id="PF01325">
    <property type="entry name" value="Fe_dep_repress"/>
    <property type="match status" value="1"/>
</dbReference>
<evidence type="ECO:0000256" key="1">
    <source>
        <dbReference type="ARBA" id="ARBA00007871"/>
    </source>
</evidence>
<dbReference type="SUPFAM" id="SSF47979">
    <property type="entry name" value="Iron-dependent repressor protein, dimerization domain"/>
    <property type="match status" value="1"/>
</dbReference>
<evidence type="ECO:0000313" key="6">
    <source>
        <dbReference type="EMBL" id="HHF98478.1"/>
    </source>
</evidence>
<protein>
    <submittedName>
        <fullName evidence="6">Metal-dependent transcriptional regulator</fullName>
    </submittedName>
</protein>
<dbReference type="InterPro" id="IPR036390">
    <property type="entry name" value="WH_DNA-bd_sf"/>
</dbReference>
<evidence type="ECO:0000256" key="3">
    <source>
        <dbReference type="ARBA" id="ARBA00023125"/>
    </source>
</evidence>
<accession>A0A7V5HYW0</accession>
<evidence type="ECO:0000256" key="2">
    <source>
        <dbReference type="ARBA" id="ARBA00023015"/>
    </source>
</evidence>
<dbReference type="GO" id="GO:0046914">
    <property type="term" value="F:transition metal ion binding"/>
    <property type="evidence" value="ECO:0007669"/>
    <property type="project" value="InterPro"/>
</dbReference>
<dbReference type="PANTHER" id="PTHR33238">
    <property type="entry name" value="IRON (METAL) DEPENDENT REPRESSOR, DTXR FAMILY"/>
    <property type="match status" value="1"/>
</dbReference>
<dbReference type="InterPro" id="IPR001367">
    <property type="entry name" value="Fe_dep_repressor"/>
</dbReference>
<dbReference type="Proteomes" id="UP000886070">
    <property type="component" value="Unassembled WGS sequence"/>
</dbReference>
<keyword evidence="4" id="KW-0804">Transcription</keyword>
<comment type="caution">
    <text evidence="6">The sequence shown here is derived from an EMBL/GenBank/DDBJ whole genome shotgun (WGS) entry which is preliminary data.</text>
</comment>
<dbReference type="PANTHER" id="PTHR33238:SF7">
    <property type="entry name" value="IRON-DEPENDENT TRANSCRIPTIONAL REGULATOR"/>
    <property type="match status" value="1"/>
</dbReference>
<organism evidence="6">
    <name type="scientific">Aerophobetes bacterium</name>
    <dbReference type="NCBI Taxonomy" id="2030807"/>
    <lineage>
        <taxon>Bacteria</taxon>
        <taxon>Candidatus Aerophobota</taxon>
    </lineage>
</organism>
<name>A0A7V5HYW0_UNCAE</name>
<dbReference type="InterPro" id="IPR036388">
    <property type="entry name" value="WH-like_DNA-bd_sf"/>
</dbReference>
<dbReference type="SMART" id="SM00529">
    <property type="entry name" value="HTH_DTXR"/>
    <property type="match status" value="1"/>
</dbReference>
<feature type="domain" description="HTH dtxR-type" evidence="5">
    <location>
        <begin position="5"/>
        <end position="66"/>
    </location>
</feature>
<keyword evidence="3" id="KW-0238">DNA-binding</keyword>
<dbReference type="InterPro" id="IPR050536">
    <property type="entry name" value="DtxR_MntR_Metal-Reg"/>
</dbReference>
<dbReference type="GO" id="GO:0046983">
    <property type="term" value="F:protein dimerization activity"/>
    <property type="evidence" value="ECO:0007669"/>
    <property type="project" value="InterPro"/>
</dbReference>
<keyword evidence="2" id="KW-0805">Transcription regulation</keyword>
<dbReference type="Gene3D" id="1.10.60.10">
    <property type="entry name" value="Iron dependent repressor, metal binding and dimerisation domain"/>
    <property type="match status" value="1"/>
</dbReference>
<dbReference type="FunFam" id="1.10.60.10:FF:000005">
    <property type="entry name" value="Transcriptional regulator MntR protein"/>
    <property type="match status" value="1"/>
</dbReference>